<dbReference type="AlphaFoldDB" id="A0A1U9KJI9"/>
<name>A0A1U9KJI9_ACEAC</name>
<keyword evidence="1" id="KW-0812">Transmembrane</keyword>
<organism evidence="2 3">
    <name type="scientific">Acetobacter aceti</name>
    <dbReference type="NCBI Taxonomy" id="435"/>
    <lineage>
        <taxon>Bacteria</taxon>
        <taxon>Pseudomonadati</taxon>
        <taxon>Pseudomonadota</taxon>
        <taxon>Alphaproteobacteria</taxon>
        <taxon>Acetobacterales</taxon>
        <taxon>Acetobacteraceae</taxon>
        <taxon>Acetobacter</taxon>
        <taxon>Acetobacter subgen. Acetobacter</taxon>
    </lineage>
</organism>
<keyword evidence="1" id="KW-1133">Transmembrane helix</keyword>
<dbReference type="RefSeq" id="WP_077813944.1">
    <property type="nucleotide sequence ID" value="NZ_CP014692.1"/>
</dbReference>
<dbReference type="KEGG" id="aace:A0U92_15545"/>
<accession>A0A1U9KJI9</accession>
<evidence type="ECO:0000313" key="3">
    <source>
        <dbReference type="Proteomes" id="UP000188937"/>
    </source>
</evidence>
<dbReference type="Proteomes" id="UP000188937">
    <property type="component" value="Chromosome"/>
</dbReference>
<reference evidence="2 3" key="1">
    <citation type="submission" date="2016-03" db="EMBL/GenBank/DDBJ databases">
        <title>Acetic acid bacteria sequencing.</title>
        <authorList>
            <person name="Brandt J."/>
            <person name="Jakob F."/>
            <person name="Vogel R.F."/>
        </authorList>
    </citation>
    <scope>NUCLEOTIDE SEQUENCE [LARGE SCALE GENOMIC DNA]</scope>
    <source>
        <strain evidence="2 3">TMW2.1153</strain>
    </source>
</reference>
<protein>
    <submittedName>
        <fullName evidence="2">Uncharacterized protein</fullName>
    </submittedName>
</protein>
<feature type="transmembrane region" description="Helical" evidence="1">
    <location>
        <begin position="12"/>
        <end position="28"/>
    </location>
</feature>
<dbReference type="EMBL" id="CP014692">
    <property type="protein sequence ID" value="AQS85943.1"/>
    <property type="molecule type" value="Genomic_DNA"/>
</dbReference>
<feature type="transmembrane region" description="Helical" evidence="1">
    <location>
        <begin position="162"/>
        <end position="181"/>
    </location>
</feature>
<evidence type="ECO:0000313" key="2">
    <source>
        <dbReference type="EMBL" id="AQS85943.1"/>
    </source>
</evidence>
<keyword evidence="3" id="KW-1185">Reference proteome</keyword>
<evidence type="ECO:0000256" key="1">
    <source>
        <dbReference type="SAM" id="Phobius"/>
    </source>
</evidence>
<keyword evidence="1" id="KW-0472">Membrane</keyword>
<proteinExistence type="predicted"/>
<sequence>MLKNPRNRAMASYGFGGLCGLMAIVLLAEEVLKISYISNFPFRSDVIRDLYSKYMIIRVFWYVTSDPSNEVWKIFNNITVMVALSLFLVGAWFTGRAQRGFRLISEATSFLDLQKLIGSNGNHQSIGNIQSDGNVTINQINHAHEKVEKIAPRFWEGISDKLVVGVLLPLLVAILSFLLGLK</sequence>
<gene>
    <name evidence="2" type="ORF">A0U92_15545</name>
</gene>
<feature type="transmembrane region" description="Helical" evidence="1">
    <location>
        <begin position="74"/>
        <end position="93"/>
    </location>
</feature>